<reference evidence="2" key="1">
    <citation type="journal article" date="2021" name="Genome Biol. Evol.">
        <title>The assembled and annotated genome of the fairy-ring fungus Marasmius oreades.</title>
        <authorList>
            <person name="Hiltunen M."/>
            <person name="Ament-Velasquez S.L."/>
            <person name="Johannesson H."/>
        </authorList>
    </citation>
    <scope>NUCLEOTIDE SEQUENCE</scope>
    <source>
        <strain evidence="2">03SP1</strain>
    </source>
</reference>
<accession>A0A9P7RXI5</accession>
<evidence type="ECO:0000313" key="3">
    <source>
        <dbReference type="Proteomes" id="UP001049176"/>
    </source>
</evidence>
<name>A0A9P7RXI5_9AGAR</name>
<protein>
    <submittedName>
        <fullName evidence="2">Uncharacterized protein</fullName>
    </submittedName>
</protein>
<dbReference type="Proteomes" id="UP001049176">
    <property type="component" value="Chromosome 6"/>
</dbReference>
<proteinExistence type="predicted"/>
<dbReference type="GeneID" id="66079649"/>
<comment type="caution">
    <text evidence="2">The sequence shown here is derived from an EMBL/GenBank/DDBJ whole genome shotgun (WGS) entry which is preliminary data.</text>
</comment>
<dbReference type="KEGG" id="more:E1B28_010573"/>
<feature type="signal peptide" evidence="1">
    <location>
        <begin position="1"/>
        <end position="34"/>
    </location>
</feature>
<feature type="chain" id="PRO_5040237513" evidence="1">
    <location>
        <begin position="35"/>
        <end position="240"/>
    </location>
</feature>
<evidence type="ECO:0000256" key="1">
    <source>
        <dbReference type="SAM" id="SignalP"/>
    </source>
</evidence>
<organism evidence="2 3">
    <name type="scientific">Marasmius oreades</name>
    <name type="common">fairy-ring Marasmius</name>
    <dbReference type="NCBI Taxonomy" id="181124"/>
    <lineage>
        <taxon>Eukaryota</taxon>
        <taxon>Fungi</taxon>
        <taxon>Dikarya</taxon>
        <taxon>Basidiomycota</taxon>
        <taxon>Agaricomycotina</taxon>
        <taxon>Agaricomycetes</taxon>
        <taxon>Agaricomycetidae</taxon>
        <taxon>Agaricales</taxon>
        <taxon>Marasmiineae</taxon>
        <taxon>Marasmiaceae</taxon>
        <taxon>Marasmius</taxon>
    </lineage>
</organism>
<keyword evidence="3" id="KW-1185">Reference proteome</keyword>
<dbReference type="AlphaFoldDB" id="A0A9P7RXI5"/>
<keyword evidence="1" id="KW-0732">Signal</keyword>
<evidence type="ECO:0000313" key="2">
    <source>
        <dbReference type="EMBL" id="KAG7091544.1"/>
    </source>
</evidence>
<gene>
    <name evidence="2" type="ORF">E1B28_010573</name>
</gene>
<sequence>MILSLSSVPSSIMRLRRLTLSFLLGTSFTASGQAFSSSPSQWRKPQITVSPEQRISLAANAIQETMNIFNQTSGQFNVDGNYVYSGVFYGQMADFDLATNGTRFKDLLMTYFLKAEALNPGFLAEFVSRLRSLASSPTYRFFFRTICLRQLQFGVMYGWAAVRAYSAYHESAFLGFAERSWGSMRLYTLSNNDVAAGKSPRKSVQVLKDCSGASLSGGTFYIRDDKSSTLSGLPTGLFLT</sequence>
<dbReference type="EMBL" id="CM032186">
    <property type="protein sequence ID" value="KAG7091544.1"/>
    <property type="molecule type" value="Genomic_DNA"/>
</dbReference>
<dbReference type="OrthoDB" id="3067581at2759"/>
<dbReference type="RefSeq" id="XP_043008014.1">
    <property type="nucleotide sequence ID" value="XM_043155543.1"/>
</dbReference>